<name>A0ACB7S8E0_HYAAI</name>
<dbReference type="Proteomes" id="UP000821845">
    <property type="component" value="Chromosome 6"/>
</dbReference>
<evidence type="ECO:0000313" key="1">
    <source>
        <dbReference type="EMBL" id="KAH6929004.1"/>
    </source>
</evidence>
<protein>
    <submittedName>
        <fullName evidence="1">Uncharacterized protein</fullName>
    </submittedName>
</protein>
<reference evidence="1" key="1">
    <citation type="submission" date="2020-05" db="EMBL/GenBank/DDBJ databases">
        <title>Large-scale comparative analyses of tick genomes elucidate their genetic diversity and vector capacities.</title>
        <authorList>
            <person name="Jia N."/>
            <person name="Wang J."/>
            <person name="Shi W."/>
            <person name="Du L."/>
            <person name="Sun Y."/>
            <person name="Zhan W."/>
            <person name="Jiang J."/>
            <person name="Wang Q."/>
            <person name="Zhang B."/>
            <person name="Ji P."/>
            <person name="Sakyi L.B."/>
            <person name="Cui X."/>
            <person name="Yuan T."/>
            <person name="Jiang B."/>
            <person name="Yang W."/>
            <person name="Lam T.T.-Y."/>
            <person name="Chang Q."/>
            <person name="Ding S."/>
            <person name="Wang X."/>
            <person name="Zhu J."/>
            <person name="Ruan X."/>
            <person name="Zhao L."/>
            <person name="Wei J."/>
            <person name="Que T."/>
            <person name="Du C."/>
            <person name="Cheng J."/>
            <person name="Dai P."/>
            <person name="Han X."/>
            <person name="Huang E."/>
            <person name="Gao Y."/>
            <person name="Liu J."/>
            <person name="Shao H."/>
            <person name="Ye R."/>
            <person name="Li L."/>
            <person name="Wei W."/>
            <person name="Wang X."/>
            <person name="Wang C."/>
            <person name="Yang T."/>
            <person name="Huo Q."/>
            <person name="Li W."/>
            <person name="Guo W."/>
            <person name="Chen H."/>
            <person name="Zhou L."/>
            <person name="Ni X."/>
            <person name="Tian J."/>
            <person name="Zhou Y."/>
            <person name="Sheng Y."/>
            <person name="Liu T."/>
            <person name="Pan Y."/>
            <person name="Xia L."/>
            <person name="Li J."/>
            <person name="Zhao F."/>
            <person name="Cao W."/>
        </authorList>
    </citation>
    <scope>NUCLEOTIDE SEQUENCE</scope>
    <source>
        <strain evidence="1">Hyas-2018</strain>
    </source>
</reference>
<evidence type="ECO:0000313" key="2">
    <source>
        <dbReference type="Proteomes" id="UP000821845"/>
    </source>
</evidence>
<keyword evidence="2" id="KW-1185">Reference proteome</keyword>
<comment type="caution">
    <text evidence="1">The sequence shown here is derived from an EMBL/GenBank/DDBJ whole genome shotgun (WGS) entry which is preliminary data.</text>
</comment>
<accession>A0ACB7S8E0</accession>
<proteinExistence type="predicted"/>
<sequence length="714" mass="79748">MIEGIVSASLSRENEGSQRRRVPASVGSSQEHFAAMSAVPTSPASPATCLSSPEPPRPEPPARWWLAIPCLPLALLLGIVVLVIAALTAPVAVLVPSSTPPCCASELRLLSQLINTTINPCRNLFARVCASYKRNETPGSLRDIRLGEEPARYRPTGSETGRLINKHFQVCLRAMSKAEELAPETVASITEFMGREAFKTETNMLRFVVEITLRYGLQTTVLFLTTDMREIIKKHVKTYQQRPGTNVSAVVITRPVLLEIEGSVSPLYDRVRLEALEAVNEALSTNVTTHDIEALVRNLTLVEDEMELVSSDVDVLTTMVPSVPGAQWRMLLDDIAGTTLGEDVFHTSTSAIKHRLGVLLDVKSQPTTVAFLIVDAASNFILNMMKSRLKTSIYERYFRRCNEEGQTLVPLLAIHRLRLTAGQKRAEQFRTIFERIASLVADTAPRFAAPKDAESVKQYVYRFRMTLPVDIFRLNASLPTLGDRYAWNYMQLQASGWTAQRMPLPKNVPRKTIKDSIETKHLTVLDDTIYVSLGLYTAMNISNDYDPAIAYATIGMSLADALWNSVFKRHFSHKTTRLFDVVKKCRAASGHVFPKVVFRYAELSLNVTLEAARSKQWFGKFRARGLTNKASRCQLFFELLIFHYYCPGHIWKQRVTGQESNYLFSNTDDYHTAFGCSWDGVRDNATEACFEEGRDAILNAKGASPKVDTSVTHG</sequence>
<dbReference type="EMBL" id="CM023486">
    <property type="protein sequence ID" value="KAH6929004.1"/>
    <property type="molecule type" value="Genomic_DNA"/>
</dbReference>
<organism evidence="1 2">
    <name type="scientific">Hyalomma asiaticum</name>
    <name type="common">Tick</name>
    <dbReference type="NCBI Taxonomy" id="266040"/>
    <lineage>
        <taxon>Eukaryota</taxon>
        <taxon>Metazoa</taxon>
        <taxon>Ecdysozoa</taxon>
        <taxon>Arthropoda</taxon>
        <taxon>Chelicerata</taxon>
        <taxon>Arachnida</taxon>
        <taxon>Acari</taxon>
        <taxon>Parasitiformes</taxon>
        <taxon>Ixodida</taxon>
        <taxon>Ixodoidea</taxon>
        <taxon>Ixodidae</taxon>
        <taxon>Hyalomminae</taxon>
        <taxon>Hyalomma</taxon>
    </lineage>
</organism>
<gene>
    <name evidence="1" type="ORF">HPB50_022381</name>
</gene>